<dbReference type="Proteomes" id="UP000075809">
    <property type="component" value="Unassembled WGS sequence"/>
</dbReference>
<dbReference type="Pfam" id="PF13837">
    <property type="entry name" value="Myb_DNA-bind_4"/>
    <property type="match status" value="1"/>
</dbReference>
<keyword evidence="1" id="KW-0175">Coiled coil</keyword>
<reference evidence="4 5" key="1">
    <citation type="submission" date="2015-09" db="EMBL/GenBank/DDBJ databases">
        <title>Trachymyrmex zeteki WGS genome.</title>
        <authorList>
            <person name="Nygaard S."/>
            <person name="Hu H."/>
            <person name="Boomsma J."/>
            <person name="Zhang G."/>
        </authorList>
    </citation>
    <scope>NUCLEOTIDE SEQUENCE [LARGE SCALE GENOMIC DNA]</scope>
    <source>
        <strain evidence="4">Tzet28-1</strain>
        <tissue evidence="4">Whole body</tissue>
    </source>
</reference>
<dbReference type="EMBL" id="KQ982569">
    <property type="protein sequence ID" value="KYQ54695.1"/>
    <property type="molecule type" value="Genomic_DNA"/>
</dbReference>
<feature type="domain" description="Myb/SANT-like DNA-binding" evidence="3">
    <location>
        <begin position="46"/>
        <end position="137"/>
    </location>
</feature>
<evidence type="ECO:0000313" key="5">
    <source>
        <dbReference type="Proteomes" id="UP000075809"/>
    </source>
</evidence>
<dbReference type="Gene3D" id="1.10.10.60">
    <property type="entry name" value="Homeodomain-like"/>
    <property type="match status" value="1"/>
</dbReference>
<feature type="coiled-coil region" evidence="1">
    <location>
        <begin position="206"/>
        <end position="233"/>
    </location>
</feature>
<dbReference type="InterPro" id="IPR044822">
    <property type="entry name" value="Myb_DNA-bind_4"/>
</dbReference>
<feature type="region of interest" description="Disordered" evidence="2">
    <location>
        <begin position="1"/>
        <end position="31"/>
    </location>
</feature>
<gene>
    <name evidence="4" type="ORF">ALC60_06429</name>
</gene>
<evidence type="ECO:0000313" key="4">
    <source>
        <dbReference type="EMBL" id="KYQ54695.1"/>
    </source>
</evidence>
<proteinExistence type="predicted"/>
<name>A0A151X2N5_9HYME</name>
<feature type="compositionally biased region" description="Polar residues" evidence="2">
    <location>
        <begin position="149"/>
        <end position="158"/>
    </location>
</feature>
<organism evidence="4 5">
    <name type="scientific">Mycetomoellerius zeteki</name>
    <dbReference type="NCBI Taxonomy" id="64791"/>
    <lineage>
        <taxon>Eukaryota</taxon>
        <taxon>Metazoa</taxon>
        <taxon>Ecdysozoa</taxon>
        <taxon>Arthropoda</taxon>
        <taxon>Hexapoda</taxon>
        <taxon>Insecta</taxon>
        <taxon>Pterygota</taxon>
        <taxon>Neoptera</taxon>
        <taxon>Endopterygota</taxon>
        <taxon>Hymenoptera</taxon>
        <taxon>Apocrita</taxon>
        <taxon>Aculeata</taxon>
        <taxon>Formicoidea</taxon>
        <taxon>Formicidae</taxon>
        <taxon>Myrmicinae</taxon>
        <taxon>Mycetomoellerius</taxon>
    </lineage>
</organism>
<evidence type="ECO:0000256" key="1">
    <source>
        <dbReference type="SAM" id="Coils"/>
    </source>
</evidence>
<sequence length="234" mass="26602">MPTTSKSLTASMSVTSKSSTTLMPTTSNSKPQVIKSGLSQITKNSTKWSRDATLFLIDQWKKSSSKFTSTTIRNEEVWKNIVKELENVGFTGYTWKQAEDKWKNIRKGYMKVKDNMGDKSSGAARVTCKFYDELDEIFRKSPSVEPISVASSHKSNNLPAVDSDSDSDKENLKYQSKKKKTKLQKETISMLSIFKDDANVREAARQDRHRETLDAFNRAIDSYEAQMQKLIDKL</sequence>
<evidence type="ECO:0000259" key="3">
    <source>
        <dbReference type="Pfam" id="PF13837"/>
    </source>
</evidence>
<dbReference type="PANTHER" id="PTHR47595">
    <property type="entry name" value="HEAT SHOCK 70 KDA PROTEIN 14"/>
    <property type="match status" value="1"/>
</dbReference>
<accession>A0A151X2N5</accession>
<keyword evidence="5" id="KW-1185">Reference proteome</keyword>
<protein>
    <recommendedName>
        <fullName evidence="3">Myb/SANT-like DNA-binding domain-containing protein</fullName>
    </recommendedName>
</protein>
<dbReference type="PANTHER" id="PTHR47595:SF1">
    <property type="entry name" value="MYB_SANT-LIKE DNA-BINDING DOMAIN-CONTAINING PROTEIN"/>
    <property type="match status" value="1"/>
</dbReference>
<dbReference type="AlphaFoldDB" id="A0A151X2N5"/>
<feature type="region of interest" description="Disordered" evidence="2">
    <location>
        <begin position="148"/>
        <end position="179"/>
    </location>
</feature>
<evidence type="ECO:0000256" key="2">
    <source>
        <dbReference type="SAM" id="MobiDB-lite"/>
    </source>
</evidence>